<evidence type="ECO:0000313" key="2">
    <source>
        <dbReference type="EMBL" id="GMF22948.1"/>
    </source>
</evidence>
<feature type="region of interest" description="Disordered" evidence="1">
    <location>
        <begin position="350"/>
        <end position="380"/>
    </location>
</feature>
<dbReference type="EMBL" id="BSXT01000268">
    <property type="protein sequence ID" value="GMF22948.1"/>
    <property type="molecule type" value="Genomic_DNA"/>
</dbReference>
<feature type="compositionally biased region" description="Polar residues" evidence="1">
    <location>
        <begin position="229"/>
        <end position="238"/>
    </location>
</feature>
<sequence>MGKSSGNTDTAPFDNSRSHKHKPRITSPPGMTTETQMVLWAALDALWAAGPAEHDADAPTLIETEKKPPAPAFKKHSGDPETTKVTSASKKHANGVNDEKKTPAPEKPTTGAEAERNPPPSSKLTAAATQKKKTSASTKPTRKTTKTTASSKPAPKKPAVKIPAAKQLSNNTDATKETRRTARLPPKRMDVLLPGPHEEVSSDSSDTDTPNPALVTGADPPVVDASQDPRAQTSTTGSAAPANPAITPPSKRSPSPNPSLRVDYEESEPAMDREAGEVEGPWSSPPLADEQQVLHPGCPMSPKTMAAIARARALEEALSRRDDPPPATLASQVITNAGVDEGVPSELLQPENRQHLSDRSRQTALQPIGTKRERETPGPRTREKLLALRYWTREEYRASSPESDAWSGRAAVRQLPGRAPVGQQFHPSTERDGVRGVVAPLGLSRARGFELSVSDWLTGPASSRFRMAKMIFDETWTDRFLEWHTPMPGGILEGVL</sequence>
<evidence type="ECO:0000256" key="1">
    <source>
        <dbReference type="SAM" id="MobiDB-lite"/>
    </source>
</evidence>
<keyword evidence="3" id="KW-1185">Reference proteome</keyword>
<dbReference type="AlphaFoldDB" id="A0A9W6TV19"/>
<feature type="compositionally biased region" description="Polar residues" evidence="1">
    <location>
        <begin position="1"/>
        <end position="15"/>
    </location>
</feature>
<comment type="caution">
    <text evidence="2">The sequence shown here is derived from an EMBL/GenBank/DDBJ whole genome shotgun (WGS) entry which is preliminary data.</text>
</comment>
<gene>
    <name evidence="2" type="ORF">Pfra01_000350400</name>
</gene>
<feature type="compositionally biased region" description="Basic residues" evidence="1">
    <location>
        <begin position="130"/>
        <end position="145"/>
    </location>
</feature>
<organism evidence="2 3">
    <name type="scientific">Phytophthora fragariaefolia</name>
    <dbReference type="NCBI Taxonomy" id="1490495"/>
    <lineage>
        <taxon>Eukaryota</taxon>
        <taxon>Sar</taxon>
        <taxon>Stramenopiles</taxon>
        <taxon>Oomycota</taxon>
        <taxon>Peronosporomycetes</taxon>
        <taxon>Peronosporales</taxon>
        <taxon>Peronosporaceae</taxon>
        <taxon>Phytophthora</taxon>
    </lineage>
</organism>
<feature type="region of interest" description="Disordered" evidence="1">
    <location>
        <begin position="54"/>
        <end position="301"/>
    </location>
</feature>
<accession>A0A9W6TV19</accession>
<proteinExistence type="predicted"/>
<feature type="compositionally biased region" description="Basic and acidic residues" evidence="1">
    <location>
        <begin position="370"/>
        <end position="380"/>
    </location>
</feature>
<evidence type="ECO:0000313" key="3">
    <source>
        <dbReference type="Proteomes" id="UP001165121"/>
    </source>
</evidence>
<feature type="region of interest" description="Disordered" evidence="1">
    <location>
        <begin position="1"/>
        <end position="33"/>
    </location>
</feature>
<protein>
    <submittedName>
        <fullName evidence="2">Unnamed protein product</fullName>
    </submittedName>
</protein>
<reference evidence="2" key="1">
    <citation type="submission" date="2023-04" db="EMBL/GenBank/DDBJ databases">
        <title>Phytophthora fragariaefolia NBRC 109709.</title>
        <authorList>
            <person name="Ichikawa N."/>
            <person name="Sato H."/>
            <person name="Tonouchi N."/>
        </authorList>
    </citation>
    <scope>NUCLEOTIDE SEQUENCE</scope>
    <source>
        <strain evidence="2">NBRC 109709</strain>
    </source>
</reference>
<feature type="compositionally biased region" description="Basic and acidic residues" evidence="1">
    <location>
        <begin position="352"/>
        <end position="361"/>
    </location>
</feature>
<dbReference type="Proteomes" id="UP001165121">
    <property type="component" value="Unassembled WGS sequence"/>
</dbReference>
<name>A0A9W6TV19_9STRA</name>
<feature type="compositionally biased region" description="Basic and acidic residues" evidence="1">
    <location>
        <begin position="54"/>
        <end position="68"/>
    </location>
</feature>